<name>A0A136A421_9ALTE</name>
<sequence length="101" mass="11550">MKLEMLLQNMSAPVYEKLREAVETGKWLDGAPLTEAQKSTCLQAVMVYQAKVLKPDQHMTIGENGEIVHKSRDTLQRELKQESAQQSFDNQTIARFKQDDI</sequence>
<evidence type="ECO:0000313" key="2">
    <source>
        <dbReference type="Proteomes" id="UP000070299"/>
    </source>
</evidence>
<keyword evidence="2" id="KW-1185">Reference proteome</keyword>
<reference evidence="2" key="1">
    <citation type="submission" date="2016-02" db="EMBL/GenBank/DDBJ databases">
        <authorList>
            <person name="Schultz-Johansen M."/>
            <person name="Glaring M.A."/>
            <person name="Bech P.K."/>
            <person name="Stougaard P."/>
        </authorList>
    </citation>
    <scope>NUCLEOTIDE SEQUENCE [LARGE SCALE GENOMIC DNA]</scope>
    <source>
        <strain evidence="2">S66</strain>
    </source>
</reference>
<dbReference type="Pfam" id="PF07023">
    <property type="entry name" value="DUF1315"/>
    <property type="match status" value="1"/>
</dbReference>
<proteinExistence type="predicted"/>
<dbReference type="Proteomes" id="UP000070299">
    <property type="component" value="Unassembled WGS sequence"/>
</dbReference>
<dbReference type="InterPro" id="IPR009749">
    <property type="entry name" value="DUF1315"/>
</dbReference>
<accession>A0A136A421</accession>
<gene>
    <name evidence="1" type="ORF">AX660_08135</name>
</gene>
<dbReference type="RefSeq" id="WP_068373501.1">
    <property type="nucleotide sequence ID" value="NZ_LSNE01000003.1"/>
</dbReference>
<evidence type="ECO:0000313" key="1">
    <source>
        <dbReference type="EMBL" id="KXI29971.1"/>
    </source>
</evidence>
<dbReference type="AlphaFoldDB" id="A0A136A421"/>
<protein>
    <submittedName>
        <fullName evidence="1">Uncharacterized protein</fullName>
    </submittedName>
</protein>
<organism evidence="1 2">
    <name type="scientific">Paraglaciecola hydrolytica</name>
    <dbReference type="NCBI Taxonomy" id="1799789"/>
    <lineage>
        <taxon>Bacteria</taxon>
        <taxon>Pseudomonadati</taxon>
        <taxon>Pseudomonadota</taxon>
        <taxon>Gammaproteobacteria</taxon>
        <taxon>Alteromonadales</taxon>
        <taxon>Alteromonadaceae</taxon>
        <taxon>Paraglaciecola</taxon>
    </lineage>
</organism>
<dbReference type="STRING" id="1799789.AX660_08135"/>
<dbReference type="OrthoDB" id="5616307at2"/>
<comment type="caution">
    <text evidence="1">The sequence shown here is derived from an EMBL/GenBank/DDBJ whole genome shotgun (WGS) entry which is preliminary data.</text>
</comment>
<dbReference type="EMBL" id="LSNE01000003">
    <property type="protein sequence ID" value="KXI29971.1"/>
    <property type="molecule type" value="Genomic_DNA"/>
</dbReference>